<proteinExistence type="inferred from homology"/>
<dbReference type="GO" id="GO:0008311">
    <property type="term" value="F:double-stranded DNA 3'-5' DNA exonuclease activity"/>
    <property type="evidence" value="ECO:0007669"/>
    <property type="project" value="InterPro"/>
</dbReference>
<evidence type="ECO:0000256" key="4">
    <source>
        <dbReference type="ARBA" id="ARBA00022842"/>
    </source>
</evidence>
<dbReference type="SUPFAM" id="SSF56219">
    <property type="entry name" value="DNase I-like"/>
    <property type="match status" value="1"/>
</dbReference>
<sequence>MRIVTVNVNGIRAAARKGMGQWLEQSAPQVLLLQEVRADSEIAAGLLPCYEAHVLPCRIKGRAGVAVAVREGSGIQVAAVRDGVARPGTLEPDVDSGRWLEADLVLPAGQQLTVVSAYIHSGEVGTPKMEQKYAHLELVDERMSQLFERAAAGGPQALMAGDLNVVRSEKDIKNWKPNHNKTAGVLDEEIAHLEGWFSQGWVDVQRQLAGPDAQGPYTWWSQRGKAFDNNTGWRIDYQVATPALAGQAQDFSIGRAPSYAERWSDHAPLEVSYALES</sequence>
<feature type="site" description="Transition state stabilizer" evidence="7">
    <location>
        <position position="164"/>
    </location>
</feature>
<dbReference type="InterPro" id="IPR005135">
    <property type="entry name" value="Endo/exonuclease/phosphatase"/>
</dbReference>
<feature type="binding site" evidence="6">
    <location>
        <position position="7"/>
    </location>
    <ligand>
        <name>Mg(2+)</name>
        <dbReference type="ChEBI" id="CHEBI:18420"/>
        <label>1</label>
    </ligand>
</feature>
<evidence type="ECO:0000256" key="6">
    <source>
        <dbReference type="PIRSR" id="PIRSR604808-2"/>
    </source>
</evidence>
<organism evidence="9 10">
    <name type="scientific">Actinomyces graevenitzii</name>
    <dbReference type="NCBI Taxonomy" id="55565"/>
    <lineage>
        <taxon>Bacteria</taxon>
        <taxon>Bacillati</taxon>
        <taxon>Actinomycetota</taxon>
        <taxon>Actinomycetes</taxon>
        <taxon>Actinomycetales</taxon>
        <taxon>Actinomycetaceae</taxon>
        <taxon>Actinomyces</taxon>
    </lineage>
</organism>
<feature type="active site" description="Proton donor/acceptor" evidence="5">
    <location>
        <position position="162"/>
    </location>
</feature>
<dbReference type="NCBIfam" id="TIGR00633">
    <property type="entry name" value="xth"/>
    <property type="match status" value="1"/>
</dbReference>
<feature type="active site" evidence="5">
    <location>
        <position position="118"/>
    </location>
</feature>
<evidence type="ECO:0000256" key="5">
    <source>
        <dbReference type="PIRSR" id="PIRSR604808-1"/>
    </source>
</evidence>
<reference evidence="9" key="1">
    <citation type="submission" date="2022-05" db="EMBL/GenBank/DDBJ databases">
        <title>Using nanopore sequencing to obtain complete genomes from saliva samples.</title>
        <authorList>
            <person name="Baker J.L."/>
        </authorList>
    </citation>
    <scope>NUCLEOTIDE SEQUENCE</scope>
    <source>
        <strain evidence="9">JCVI-JB-Ag32</strain>
    </source>
</reference>
<evidence type="ECO:0000256" key="2">
    <source>
        <dbReference type="ARBA" id="ARBA00022723"/>
    </source>
</evidence>
<keyword evidence="3" id="KW-0378">Hydrolase</keyword>
<evidence type="ECO:0000256" key="1">
    <source>
        <dbReference type="ARBA" id="ARBA00007092"/>
    </source>
</evidence>
<evidence type="ECO:0000313" key="10">
    <source>
        <dbReference type="Proteomes" id="UP000830236"/>
    </source>
</evidence>
<dbReference type="Gene3D" id="3.60.10.10">
    <property type="entry name" value="Endonuclease/exonuclease/phosphatase"/>
    <property type="match status" value="1"/>
</dbReference>
<feature type="active site" description="Proton acceptor" evidence="5">
    <location>
        <position position="266"/>
    </location>
</feature>
<feature type="domain" description="Endonuclease/exonuclease/phosphatase" evidence="8">
    <location>
        <begin position="4"/>
        <end position="266"/>
    </location>
</feature>
<protein>
    <submittedName>
        <fullName evidence="9">Exodeoxyribonuclease III</fullName>
    </submittedName>
</protein>
<comment type="similarity">
    <text evidence="1">Belongs to the DNA repair enzymes AP/ExoA family.</text>
</comment>
<dbReference type="PROSITE" id="PS51435">
    <property type="entry name" value="AP_NUCLEASE_F1_4"/>
    <property type="match status" value="1"/>
</dbReference>
<dbReference type="PANTHER" id="PTHR43250:SF2">
    <property type="entry name" value="EXODEOXYRIBONUCLEASE III"/>
    <property type="match status" value="1"/>
</dbReference>
<dbReference type="InterPro" id="IPR036691">
    <property type="entry name" value="Endo/exonu/phosph_ase_sf"/>
</dbReference>
<feature type="binding site" evidence="6">
    <location>
        <position position="164"/>
    </location>
    <ligand>
        <name>Mg(2+)</name>
        <dbReference type="ChEBI" id="CHEBI:18420"/>
        <label>1</label>
    </ligand>
</feature>
<feature type="site" description="Interaction with DNA substrate" evidence="7">
    <location>
        <position position="266"/>
    </location>
</feature>
<feature type="site" description="Important for catalytic activity" evidence="7">
    <location>
        <position position="236"/>
    </location>
</feature>
<feature type="binding site" evidence="6">
    <location>
        <position position="265"/>
    </location>
    <ligand>
        <name>Mg(2+)</name>
        <dbReference type="ChEBI" id="CHEBI:18420"/>
        <label>1</label>
    </ligand>
</feature>
<comment type="cofactor">
    <cofactor evidence="6">
        <name>Mg(2+)</name>
        <dbReference type="ChEBI" id="CHEBI:18420"/>
    </cofactor>
    <cofactor evidence="6">
        <name>Mn(2+)</name>
        <dbReference type="ChEBI" id="CHEBI:29035"/>
    </cofactor>
    <text evidence="6">Probably binds two magnesium or manganese ions per subunit.</text>
</comment>
<dbReference type="Proteomes" id="UP000830236">
    <property type="component" value="Chromosome"/>
</dbReference>
<dbReference type="InterPro" id="IPR037493">
    <property type="entry name" value="ExoIII-like"/>
</dbReference>
<dbReference type="EMBL" id="CP097095">
    <property type="protein sequence ID" value="UQF79321.1"/>
    <property type="molecule type" value="Genomic_DNA"/>
</dbReference>
<evidence type="ECO:0000313" key="9">
    <source>
        <dbReference type="EMBL" id="UQF79321.1"/>
    </source>
</evidence>
<dbReference type="GO" id="GO:0046872">
    <property type="term" value="F:metal ion binding"/>
    <property type="evidence" value="ECO:0007669"/>
    <property type="project" value="UniProtKB-KW"/>
</dbReference>
<dbReference type="AlphaFoldDB" id="A0A9E7DC01"/>
<evidence type="ECO:0000256" key="3">
    <source>
        <dbReference type="ARBA" id="ARBA00022801"/>
    </source>
</evidence>
<dbReference type="KEGG" id="agh:M3I41_06950"/>
<feature type="binding site" evidence="6">
    <location>
        <position position="35"/>
    </location>
    <ligand>
        <name>Mg(2+)</name>
        <dbReference type="ChEBI" id="CHEBI:18420"/>
        <label>1</label>
    </ligand>
</feature>
<name>A0A9E7DC01_9ACTO</name>
<evidence type="ECO:0000259" key="8">
    <source>
        <dbReference type="Pfam" id="PF03372"/>
    </source>
</evidence>
<evidence type="ECO:0000256" key="7">
    <source>
        <dbReference type="PIRSR" id="PIRSR604808-3"/>
    </source>
</evidence>
<dbReference type="PANTHER" id="PTHR43250">
    <property type="entry name" value="EXODEOXYRIBONUCLEASE III"/>
    <property type="match status" value="1"/>
</dbReference>
<dbReference type="InterPro" id="IPR004808">
    <property type="entry name" value="AP_endonuc_1"/>
</dbReference>
<keyword evidence="4 6" id="KW-0460">Magnesium</keyword>
<dbReference type="Pfam" id="PF03372">
    <property type="entry name" value="Exo_endo_phos"/>
    <property type="match status" value="1"/>
</dbReference>
<keyword evidence="2 6" id="KW-0479">Metal-binding</keyword>
<keyword evidence="6" id="KW-0464">Manganese</keyword>
<gene>
    <name evidence="9" type="ORF">M3I41_06950</name>
</gene>
<feature type="binding site" evidence="6">
    <location>
        <position position="266"/>
    </location>
    <ligand>
        <name>Mg(2+)</name>
        <dbReference type="ChEBI" id="CHEBI:18420"/>
        <label>1</label>
    </ligand>
</feature>
<dbReference type="GO" id="GO:0006281">
    <property type="term" value="P:DNA repair"/>
    <property type="evidence" value="ECO:0007669"/>
    <property type="project" value="InterPro"/>
</dbReference>
<feature type="binding site" evidence="6">
    <location>
        <position position="162"/>
    </location>
    <ligand>
        <name>Mg(2+)</name>
        <dbReference type="ChEBI" id="CHEBI:18420"/>
        <label>1</label>
    </ligand>
</feature>
<accession>A0A9E7DC01</accession>